<reference evidence="1" key="1">
    <citation type="submission" date="2021-06" db="EMBL/GenBank/DDBJ databases">
        <authorList>
            <person name="Kallberg Y."/>
            <person name="Tangrot J."/>
            <person name="Rosling A."/>
        </authorList>
    </citation>
    <scope>NUCLEOTIDE SEQUENCE</scope>
    <source>
        <strain evidence="1">MA461A</strain>
    </source>
</reference>
<keyword evidence="2" id="KW-1185">Reference proteome</keyword>
<organism evidence="1 2">
    <name type="scientific">Racocetra persica</name>
    <dbReference type="NCBI Taxonomy" id="160502"/>
    <lineage>
        <taxon>Eukaryota</taxon>
        <taxon>Fungi</taxon>
        <taxon>Fungi incertae sedis</taxon>
        <taxon>Mucoromycota</taxon>
        <taxon>Glomeromycotina</taxon>
        <taxon>Glomeromycetes</taxon>
        <taxon>Diversisporales</taxon>
        <taxon>Gigasporaceae</taxon>
        <taxon>Racocetra</taxon>
    </lineage>
</organism>
<feature type="non-terminal residue" evidence="1">
    <location>
        <position position="1"/>
    </location>
</feature>
<proteinExistence type="predicted"/>
<name>A0ACA9SYC7_9GLOM</name>
<evidence type="ECO:0000313" key="1">
    <source>
        <dbReference type="EMBL" id="CAG8851808.1"/>
    </source>
</evidence>
<dbReference type="EMBL" id="CAJVQC010178194">
    <property type="protein sequence ID" value="CAG8851808.1"/>
    <property type="molecule type" value="Genomic_DNA"/>
</dbReference>
<evidence type="ECO:0000313" key="2">
    <source>
        <dbReference type="Proteomes" id="UP000789920"/>
    </source>
</evidence>
<protein>
    <submittedName>
        <fullName evidence="1">6288_t:CDS:1</fullName>
    </submittedName>
</protein>
<gene>
    <name evidence="1" type="ORF">RPERSI_LOCUS36750</name>
</gene>
<dbReference type="Proteomes" id="UP000789920">
    <property type="component" value="Unassembled WGS sequence"/>
</dbReference>
<feature type="non-terminal residue" evidence="1">
    <location>
        <position position="56"/>
    </location>
</feature>
<comment type="caution">
    <text evidence="1">The sequence shown here is derived from an EMBL/GenBank/DDBJ whole genome shotgun (WGS) entry which is preliminary data.</text>
</comment>
<sequence length="56" mass="6368">EFSYLVSGEPPQEPVISKKSGHVYEKRLIVKYIADYGKDPINGEEITEEDLLEVKS</sequence>
<accession>A0ACA9SYC7</accession>